<dbReference type="SUPFAM" id="SSF51998">
    <property type="entry name" value="PFL-like glycyl radical enzymes"/>
    <property type="match status" value="1"/>
</dbReference>
<dbReference type="PRINTS" id="PR00379">
    <property type="entry name" value="INTEIN"/>
</dbReference>
<evidence type="ECO:0000256" key="8">
    <source>
        <dbReference type="ARBA" id="ARBA00023002"/>
    </source>
</evidence>
<protein>
    <recommendedName>
        <fullName evidence="13">Ribonucleoside-diphosphate reductase</fullName>
        <ecNumber evidence="13">1.17.4.1</ecNumber>
    </recommendedName>
</protein>
<name>A0A1G1XYS0_9BACT</name>
<dbReference type="InterPro" id="IPR000788">
    <property type="entry name" value="RNR_lg_C"/>
</dbReference>
<keyword evidence="9 13" id="KW-0215">Deoxyribonucleotide synthesis</keyword>
<keyword evidence="3" id="KW-0846">Cobalamin</keyword>
<comment type="similarity">
    <text evidence="13">Belongs to the ribonucleoside diphosphate reductase large chain family.</text>
</comment>
<dbReference type="SUPFAM" id="SSF48168">
    <property type="entry name" value="R1 subunit of ribonucleotide reductase, N-terminal domain"/>
    <property type="match status" value="1"/>
</dbReference>
<dbReference type="Pfam" id="PF00317">
    <property type="entry name" value="Ribonuc_red_lgN"/>
    <property type="match status" value="1"/>
</dbReference>
<dbReference type="InterPro" id="IPR006141">
    <property type="entry name" value="Intein_N"/>
</dbReference>
<dbReference type="PROSITE" id="PS50817">
    <property type="entry name" value="INTEIN_N_TER"/>
    <property type="match status" value="1"/>
</dbReference>
<evidence type="ECO:0000313" key="16">
    <source>
        <dbReference type="Proteomes" id="UP000178930"/>
    </source>
</evidence>
<dbReference type="EMBL" id="MHIB01000005">
    <property type="protein sequence ID" value="OGY45101.1"/>
    <property type="molecule type" value="Genomic_DNA"/>
</dbReference>
<dbReference type="GO" id="GO:0004519">
    <property type="term" value="F:endonuclease activity"/>
    <property type="evidence" value="ECO:0007669"/>
    <property type="project" value="InterPro"/>
</dbReference>
<dbReference type="InterPro" id="IPR004042">
    <property type="entry name" value="Intein_endonuc_central"/>
</dbReference>
<dbReference type="Pfam" id="PF12637">
    <property type="entry name" value="TSCPD"/>
    <property type="match status" value="1"/>
</dbReference>
<evidence type="ECO:0000256" key="10">
    <source>
        <dbReference type="ARBA" id="ARBA00023285"/>
    </source>
</evidence>
<dbReference type="SMART" id="SM00305">
    <property type="entry name" value="HintC"/>
    <property type="match status" value="1"/>
</dbReference>
<dbReference type="InterPro" id="IPR003586">
    <property type="entry name" value="Hint_dom_C"/>
</dbReference>
<reference evidence="15 16" key="1">
    <citation type="journal article" date="2016" name="Nat. Commun.">
        <title>Thousands of microbial genomes shed light on interconnected biogeochemical processes in an aquifer system.</title>
        <authorList>
            <person name="Anantharaman K."/>
            <person name="Brown C.T."/>
            <person name="Hug L.A."/>
            <person name="Sharon I."/>
            <person name="Castelle C.J."/>
            <person name="Probst A.J."/>
            <person name="Thomas B.C."/>
            <person name="Singh A."/>
            <person name="Wilkins M.J."/>
            <person name="Karaoz U."/>
            <person name="Brodie E.L."/>
            <person name="Williams K.H."/>
            <person name="Hubbard S.S."/>
            <person name="Banfield J.F."/>
        </authorList>
    </citation>
    <scope>NUCLEOTIDE SEQUENCE [LARGE SCALE GENOMIC DNA]</scope>
</reference>
<dbReference type="Proteomes" id="UP000178930">
    <property type="component" value="Unassembled WGS sequence"/>
</dbReference>
<evidence type="ECO:0000256" key="7">
    <source>
        <dbReference type="ARBA" id="ARBA00023000"/>
    </source>
</evidence>
<evidence type="ECO:0000256" key="12">
    <source>
        <dbReference type="ARBA" id="ARBA00047754"/>
    </source>
</evidence>
<gene>
    <name evidence="15" type="ORF">A2729_05440</name>
</gene>
<keyword evidence="6" id="KW-0068">Autocatalytic cleavage</keyword>
<dbReference type="STRING" id="1797532.A2729_05440"/>
<dbReference type="PANTHER" id="PTHR43371">
    <property type="entry name" value="VITAMIN B12-DEPENDENT RIBONUCLEOTIDE REDUCTASE"/>
    <property type="match status" value="1"/>
</dbReference>
<evidence type="ECO:0000313" key="15">
    <source>
        <dbReference type="EMBL" id="OGY45101.1"/>
    </source>
</evidence>
<evidence type="ECO:0000256" key="5">
    <source>
        <dbReference type="ARBA" id="ARBA00022741"/>
    </source>
</evidence>
<dbReference type="Pfam" id="PF02867">
    <property type="entry name" value="Ribonuc_red_lgC"/>
    <property type="match status" value="1"/>
</dbReference>
<accession>A0A1G1XYS0</accession>
<sequence>MILGLGKPQLKLTENALKVLASRYLLKDEDGKVLEKPLEMFKRVSSFIIKAEENYKLTKEQQEELEKAFLTVMVNLEFLPNSPTFTGAGTPLGQLAACFVLPVGDSMEEIFSAIKYTALIHKSGGGTGFSFSRLRPAKSQVKSTQGLASGPLSFMTVFDAATNTVKQGGTRRGANMGILRIDHPDIMEFISAKTDSDKLNNFNISVAITDKFMAALDQSGEYELINPSNNQAAGKLKAKEVWEKIVNQVWKNGDPGVIFIDKINHFNPTPHIGLIESTNPCVSGEMLVPTERGLEKIEKVYDNYLKGGINKGILVDNRTIAGGGVELKAVAKVYNNGKKPVMKLITKAGYELIATYDHRVLTERGWIKMSDLMVDDIVFLQSGEGKFNHSFSLPIKIVKKTLPRFWSKELGQVLGLLVGDGWLRTGDRNCRIGFTFSQDEKKLLNKFKKIINQWYGFEIKPVLRDNNIFHLSYHAQWFVDFFRQLGVKPVKTKEKIVPATIFTAPKEAIIGFLQGLFTADGTVNFVKGHSAYVRLTAKSLILLKEVQLLLLNLGIKSKIYPRHRPARKTFNYLTKNGQKKNYLADGICYELEISKQSVLIFLEKISFIDDKHQAKIKMFKKKSFYRDPFEDQIASLEKWGEKIVYDLTEITTHSYLAGGILVHNCGEQPLLPYESCNLGSINLAKFITDGKIDWDRLSAVTKVAVRFLDDVIDMNRYPLKEIEKMTQANRKIGLGVMGWADMLIQLGIAYNSQEAIDLAEKLMKFIKDDADATSIELAKEKGVFPNFEGSIYDTPESQGMRNATRTTIAPTGTLSIIASCSSGIEPIFAVAYTRKSHLGKKGDEWVELVEVNPYFKKIAKDRGFYAKELMEKIAQAGSLHDFAEIPDDVKRVFVTAHDIAPEWHVRMQAAFQKYIDNAVSKTINFPHLASKDDVAKAYLLSYELGCKGITIYRDGSRDVQVLTTGKSHQKVEVPTTPFYKKERPMAMKGTTYKVKTSYGDLYVTINDDEAGNPFEVFATIGKAGGFFSAKSEAICRLVSLALRAGIPPEEVIKQIKGIRGPMPSWSEGGMILSLPDAIAQILERHLSQRQPALGLAYHQVPQMTKQTITQPVAPVNANQVNNNHNGNGLNIKRDIADYGDAPECPECGNILEISEGCLKCQVCGFSKCG</sequence>
<dbReference type="PROSITE" id="PS50818">
    <property type="entry name" value="INTEIN_C_TER"/>
    <property type="match status" value="1"/>
</dbReference>
<dbReference type="Gene3D" id="3.20.70.20">
    <property type="match status" value="2"/>
</dbReference>
<dbReference type="InterPro" id="IPR004860">
    <property type="entry name" value="LAGLIDADG_dom"/>
</dbReference>
<evidence type="ECO:0000256" key="2">
    <source>
        <dbReference type="ARBA" id="ARBA00007405"/>
    </source>
</evidence>
<keyword evidence="8 13" id="KW-0560">Oxidoreductase</keyword>
<evidence type="ECO:0000256" key="4">
    <source>
        <dbReference type="ARBA" id="ARBA00022634"/>
    </source>
</evidence>
<evidence type="ECO:0000256" key="3">
    <source>
        <dbReference type="ARBA" id="ARBA00022628"/>
    </source>
</evidence>
<dbReference type="CDD" id="cd00081">
    <property type="entry name" value="Hint"/>
    <property type="match status" value="1"/>
</dbReference>
<dbReference type="Gene3D" id="3.10.28.10">
    <property type="entry name" value="Homing endonucleases"/>
    <property type="match status" value="1"/>
</dbReference>
<evidence type="ECO:0000256" key="1">
    <source>
        <dbReference type="ARBA" id="ARBA00001922"/>
    </source>
</evidence>
<dbReference type="SUPFAM" id="SSF55608">
    <property type="entry name" value="Homing endonucleases"/>
    <property type="match status" value="1"/>
</dbReference>
<keyword evidence="10" id="KW-0170">Cobalt</keyword>
<comment type="similarity">
    <text evidence="2">Belongs to the ribonucleoside diphosphate reductase class-2 family.</text>
</comment>
<dbReference type="Pfam" id="PF14528">
    <property type="entry name" value="LAGLIDADG_3"/>
    <property type="match status" value="1"/>
</dbReference>
<dbReference type="AlphaFoldDB" id="A0A1G1XYS0"/>
<comment type="catalytic activity">
    <reaction evidence="12 13">
        <text>a 2'-deoxyribonucleoside 5'-diphosphate + [thioredoxin]-disulfide + H2O = a ribonucleoside 5'-diphosphate + [thioredoxin]-dithiol</text>
        <dbReference type="Rhea" id="RHEA:23252"/>
        <dbReference type="Rhea" id="RHEA-COMP:10698"/>
        <dbReference type="Rhea" id="RHEA-COMP:10700"/>
        <dbReference type="ChEBI" id="CHEBI:15377"/>
        <dbReference type="ChEBI" id="CHEBI:29950"/>
        <dbReference type="ChEBI" id="CHEBI:50058"/>
        <dbReference type="ChEBI" id="CHEBI:57930"/>
        <dbReference type="ChEBI" id="CHEBI:73316"/>
        <dbReference type="EC" id="1.17.4.1"/>
    </reaction>
</comment>
<dbReference type="GO" id="GO:0031419">
    <property type="term" value="F:cobalamin binding"/>
    <property type="evidence" value="ECO:0007669"/>
    <property type="project" value="UniProtKB-KW"/>
</dbReference>
<dbReference type="GO" id="GO:0005524">
    <property type="term" value="F:ATP binding"/>
    <property type="evidence" value="ECO:0007669"/>
    <property type="project" value="InterPro"/>
</dbReference>
<keyword evidence="5" id="KW-0547">Nucleotide-binding</keyword>
<dbReference type="PROSITE" id="PS50819">
    <property type="entry name" value="INTEIN_ENDONUCLEASE"/>
    <property type="match status" value="1"/>
</dbReference>
<dbReference type="PANTHER" id="PTHR43371:SF1">
    <property type="entry name" value="RIBONUCLEOSIDE-DIPHOSPHATE REDUCTASE"/>
    <property type="match status" value="1"/>
</dbReference>
<comment type="cofactor">
    <cofactor evidence="1">
        <name>adenosylcob(III)alamin</name>
        <dbReference type="ChEBI" id="CHEBI:18408"/>
    </cofactor>
</comment>
<evidence type="ECO:0000259" key="14">
    <source>
        <dbReference type="PROSITE" id="PS50819"/>
    </source>
</evidence>
<dbReference type="InterPro" id="IPR036844">
    <property type="entry name" value="Hint_dom_sf"/>
</dbReference>
<dbReference type="GO" id="GO:0071897">
    <property type="term" value="P:DNA biosynthetic process"/>
    <property type="evidence" value="ECO:0007669"/>
    <property type="project" value="UniProtKB-KW"/>
</dbReference>
<organism evidence="15 16">
    <name type="scientific">Candidatus Buchananbacteria bacterium RIFCSPHIGHO2_01_FULL_39_14</name>
    <dbReference type="NCBI Taxonomy" id="1797532"/>
    <lineage>
        <taxon>Bacteria</taxon>
        <taxon>Candidatus Buchananiibacteriota</taxon>
    </lineage>
</organism>
<dbReference type="UniPathway" id="UPA00326"/>
<evidence type="ECO:0000256" key="13">
    <source>
        <dbReference type="RuleBase" id="RU003410"/>
    </source>
</evidence>
<dbReference type="GO" id="GO:0004748">
    <property type="term" value="F:ribonucleoside-diphosphate reductase activity, thioredoxin disulfide as acceptor"/>
    <property type="evidence" value="ECO:0007669"/>
    <property type="project" value="UniProtKB-EC"/>
</dbReference>
<dbReference type="InterPro" id="IPR050862">
    <property type="entry name" value="RdRp_reductase_class-2"/>
</dbReference>
<dbReference type="EC" id="1.17.4.1" evidence="13"/>
<dbReference type="InterPro" id="IPR030934">
    <property type="entry name" value="Intein_C"/>
</dbReference>
<dbReference type="SMART" id="SM00306">
    <property type="entry name" value="HintN"/>
    <property type="match status" value="1"/>
</dbReference>
<dbReference type="InterPro" id="IPR008926">
    <property type="entry name" value="RNR_R1-su_N"/>
</dbReference>
<comment type="function">
    <text evidence="11">Catalyzes the reduction of ribonucleotides to deoxyribonucleotides. May function to provide a pool of deoxyribonucleotide precursors for DNA repair during oxygen limitation and/or for immediate growth after restoration of oxygen.</text>
</comment>
<evidence type="ECO:0000256" key="11">
    <source>
        <dbReference type="ARBA" id="ARBA00025437"/>
    </source>
</evidence>
<comment type="function">
    <text evidence="13">Provides the precursors necessary for DNA synthesis. Catalyzes the biosynthesis of deoxyribonucleotides from the corresponding ribonucleotides.</text>
</comment>
<proteinExistence type="inferred from homology"/>
<dbReference type="Gene3D" id="2.170.16.10">
    <property type="entry name" value="Hedgehog/Intein (Hint) domain"/>
    <property type="match status" value="1"/>
</dbReference>
<evidence type="ECO:0000256" key="6">
    <source>
        <dbReference type="ARBA" id="ARBA00022813"/>
    </source>
</evidence>
<keyword evidence="7" id="KW-0651">Protein splicing</keyword>
<dbReference type="InterPro" id="IPR013509">
    <property type="entry name" value="RNR_lsu_N"/>
</dbReference>
<dbReference type="NCBIfam" id="TIGR01445">
    <property type="entry name" value="intein_Nterm"/>
    <property type="match status" value="1"/>
</dbReference>
<evidence type="ECO:0000256" key="9">
    <source>
        <dbReference type="ARBA" id="ARBA00023116"/>
    </source>
</evidence>
<dbReference type="GO" id="GO:0009263">
    <property type="term" value="P:deoxyribonucleotide biosynthetic process"/>
    <property type="evidence" value="ECO:0007669"/>
    <property type="project" value="UniProtKB-KW"/>
</dbReference>
<keyword evidence="4" id="KW-0237">DNA synthesis</keyword>
<dbReference type="InterPro" id="IPR003587">
    <property type="entry name" value="Hint_dom_N"/>
</dbReference>
<dbReference type="SUPFAM" id="SSF51294">
    <property type="entry name" value="Hedgehog/intein (Hint) domain"/>
    <property type="match status" value="1"/>
</dbReference>
<dbReference type="InterPro" id="IPR006142">
    <property type="entry name" value="INTEIN"/>
</dbReference>
<comment type="caution">
    <text evidence="15">The sequence shown here is derived from an EMBL/GenBank/DDBJ whole genome shotgun (WGS) entry which is preliminary data.</text>
</comment>
<dbReference type="GO" id="GO:0016539">
    <property type="term" value="P:intein-mediated protein splicing"/>
    <property type="evidence" value="ECO:0007669"/>
    <property type="project" value="InterPro"/>
</dbReference>
<dbReference type="Pfam" id="PF14890">
    <property type="entry name" value="Intein_splicing"/>
    <property type="match status" value="1"/>
</dbReference>
<feature type="domain" description="DOD-type homing endonuclease" evidence="14">
    <location>
        <begin position="413"/>
        <end position="555"/>
    </location>
</feature>
<dbReference type="InterPro" id="IPR024434">
    <property type="entry name" value="TSCPD_dom"/>
</dbReference>
<dbReference type="InterPro" id="IPR027434">
    <property type="entry name" value="Homing_endonucl"/>
</dbReference>